<evidence type="ECO:0000313" key="1">
    <source>
        <dbReference type="EMBL" id="ETA08163.1"/>
    </source>
</evidence>
<reference evidence="1 2" key="1">
    <citation type="journal article" date="2014" name="Genome Announc.">
        <title>Draft Genome Sequence of Gordonia alkanivorans Strain CGMCC6845, a Halotolerant Hydrocarbon-Degrading Bacterium.</title>
        <authorList>
            <person name="Wang X."/>
            <person name="Jin D."/>
            <person name="Zhou L."/>
            <person name="Wu L."/>
            <person name="An W."/>
            <person name="Zhao L."/>
        </authorList>
    </citation>
    <scope>NUCLEOTIDE SEQUENCE [LARGE SCALE GENOMIC DNA]</scope>
    <source>
        <strain evidence="1 2">CGMCC 6845</strain>
    </source>
</reference>
<protein>
    <submittedName>
        <fullName evidence="1">Uncharacterized protein</fullName>
    </submittedName>
</protein>
<dbReference type="PATRIC" id="fig|1423140.3.peg.904"/>
<sequence>MTYRWIDDDDPNPCDAMSIVSRLGLGTGVIRRTVGVVAALTVATGIALGAPPAHAAPGPTMPVEFDLARYQPVDPTTFRSLAYGDNGRSFFTTGRWMCQIGQAYRYVGCQGRPATAPPTATGAAITADQQGPWWVNRDQTYRFGSKTGFRPPVLGVGKRVTIAGVTCTVPRRDVVACRTGERALIFTPAWHKFFFPSWDTLGPGNNAVAHSANPAPRYLPPRLQYWNQLPANPPAPK</sequence>
<dbReference type="AlphaFoldDB" id="W9DF46"/>
<comment type="caution">
    <text evidence="1">The sequence shown here is derived from an EMBL/GenBank/DDBJ whole genome shotgun (WGS) entry which is preliminary data.</text>
</comment>
<keyword evidence="2" id="KW-1185">Reference proteome</keyword>
<dbReference type="EMBL" id="AYXO01000004">
    <property type="protein sequence ID" value="ETA08163.1"/>
    <property type="molecule type" value="Genomic_DNA"/>
</dbReference>
<evidence type="ECO:0000313" key="2">
    <source>
        <dbReference type="Proteomes" id="UP000035035"/>
    </source>
</evidence>
<gene>
    <name evidence="1" type="ORF">V525_04465</name>
</gene>
<proteinExistence type="predicted"/>
<dbReference type="HOGENOM" id="CLU_1150578_0_0_11"/>
<organism evidence="1 2">
    <name type="scientific">Gordonia alkanivorans CGMCC 6845</name>
    <dbReference type="NCBI Taxonomy" id="1423140"/>
    <lineage>
        <taxon>Bacteria</taxon>
        <taxon>Bacillati</taxon>
        <taxon>Actinomycetota</taxon>
        <taxon>Actinomycetes</taxon>
        <taxon>Mycobacteriales</taxon>
        <taxon>Gordoniaceae</taxon>
        <taxon>Gordonia</taxon>
    </lineage>
</organism>
<dbReference type="Proteomes" id="UP000035035">
    <property type="component" value="Unassembled WGS sequence"/>
</dbReference>
<accession>W9DF46</accession>
<name>W9DF46_9ACTN</name>